<feature type="compositionally biased region" description="Pro residues" evidence="14">
    <location>
        <begin position="441"/>
        <end position="458"/>
    </location>
</feature>
<dbReference type="GO" id="GO:1901796">
    <property type="term" value="P:regulation of signal transduction by p53 class mediator"/>
    <property type="evidence" value="ECO:0007669"/>
    <property type="project" value="Ensembl"/>
</dbReference>
<feature type="compositionally biased region" description="Polar residues" evidence="14">
    <location>
        <begin position="1"/>
        <end position="10"/>
    </location>
</feature>
<evidence type="ECO:0000256" key="6">
    <source>
        <dbReference type="ARBA" id="ARBA00023002"/>
    </source>
</evidence>
<evidence type="ECO:0000256" key="10">
    <source>
        <dbReference type="ARBA" id="ARBA00023163"/>
    </source>
</evidence>
<dbReference type="GO" id="GO:0032922">
    <property type="term" value="P:circadian regulation of gene expression"/>
    <property type="evidence" value="ECO:0007669"/>
    <property type="project" value="Ensembl"/>
</dbReference>
<sequence>MEGTSLTSGAGETPTAARRSPEKEREKGVLCSPERSNGSPSAFWPSLLALLPKQALTLDLGPSEEEKVDPAVTWLLEEAAGLLQGPLQPGDPSLGRLLFLSGAACDFCWERLNVGPWREVQGTWRRTFAWGCLLRALGLCRQDPQGGPRQALRQCDLGLLLGAPLPGDALQRAVGLLQQHLQGLEEDKEKKEAEEEEDRPPPKKIQRDFSVIPSVKSEASIPHLLCPSLEHFRDHHLTPQQPVVLEGAVSHWPCMKKWSVPYLQQVAGSRTVPVELGSRYTDQEWSQALMTVGEFIDRYIENEFPNRTGYLAQHQLFEQIPELKADIGVPDYCCLGEGDEDDITVNAWFGPAGTVSPLHHDPQHNFLVQVMGQKYIRLYSPQQSERLYPHEGHLLHNTSQVSALSELPHCHSPRDKDVWKHGEQQPDSASLPGGRGGPRPGDIPPVPGRSLPGGPPGPRAGSLHPGWTLALCPGFGHQLLCQLLVVIAPTWSRCMRKSKGTSQRGLLQPFLLGNLSC</sequence>
<dbReference type="GO" id="GO:0048144">
    <property type="term" value="P:fibroblast proliferation"/>
    <property type="evidence" value="ECO:0007669"/>
    <property type="project" value="Ensembl"/>
</dbReference>
<evidence type="ECO:0000256" key="5">
    <source>
        <dbReference type="ARBA" id="ARBA00022964"/>
    </source>
</evidence>
<dbReference type="Bgee" id="ENSACAG00000003614">
    <property type="expression patterns" value="Expressed in kidney and 10 other cell types or tissues"/>
</dbReference>
<evidence type="ECO:0000259" key="15">
    <source>
        <dbReference type="PROSITE" id="PS51184"/>
    </source>
</evidence>
<dbReference type="GeneTree" id="ENSGT00940000158074"/>
<evidence type="ECO:0000256" key="14">
    <source>
        <dbReference type="SAM" id="MobiDB-lite"/>
    </source>
</evidence>
<keyword evidence="3" id="KW-0479">Metal-binding</keyword>
<feature type="region of interest" description="Disordered" evidence="14">
    <location>
        <begin position="1"/>
        <end position="39"/>
    </location>
</feature>
<feature type="domain" description="JmjC" evidence="15">
    <location>
        <begin position="309"/>
        <end position="510"/>
    </location>
</feature>
<dbReference type="GO" id="GO:0005829">
    <property type="term" value="C:cytosol"/>
    <property type="evidence" value="ECO:0007669"/>
    <property type="project" value="Ensembl"/>
</dbReference>
<accession>A0A803SN49</accession>
<dbReference type="SUPFAM" id="SSF51197">
    <property type="entry name" value="Clavaminate synthase-like"/>
    <property type="match status" value="1"/>
</dbReference>
<evidence type="ECO:0000256" key="2">
    <source>
        <dbReference type="ARBA" id="ARBA00004123"/>
    </source>
</evidence>
<dbReference type="GO" id="GO:0005654">
    <property type="term" value="C:nucleoplasm"/>
    <property type="evidence" value="ECO:0007669"/>
    <property type="project" value="Ensembl"/>
</dbReference>
<feature type="compositionally biased region" description="Basic and acidic residues" evidence="14">
    <location>
        <begin position="19"/>
        <end position="28"/>
    </location>
</feature>
<dbReference type="Pfam" id="PF13621">
    <property type="entry name" value="Cupin_8"/>
    <property type="match status" value="1"/>
</dbReference>
<feature type="compositionally biased region" description="Basic and acidic residues" evidence="14">
    <location>
        <begin position="412"/>
        <end position="424"/>
    </location>
</feature>
<evidence type="ECO:0000256" key="4">
    <source>
        <dbReference type="ARBA" id="ARBA00022853"/>
    </source>
</evidence>
<dbReference type="Ensembl" id="ENSACAT00000038820.1">
    <property type="protein sequence ID" value="ENSACAP00000024389.1"/>
    <property type="gene ID" value="ENSACAG00000003614.3"/>
</dbReference>
<dbReference type="Gene3D" id="2.60.120.650">
    <property type="entry name" value="Cupin"/>
    <property type="match status" value="1"/>
</dbReference>
<evidence type="ECO:0000256" key="8">
    <source>
        <dbReference type="ARBA" id="ARBA00023015"/>
    </source>
</evidence>
<evidence type="ECO:0000256" key="1">
    <source>
        <dbReference type="ARBA" id="ARBA00001954"/>
    </source>
</evidence>
<evidence type="ECO:0000313" key="16">
    <source>
        <dbReference type="Ensembl" id="ENSACAP00000024389.1"/>
    </source>
</evidence>
<evidence type="ECO:0000256" key="7">
    <source>
        <dbReference type="ARBA" id="ARBA00023004"/>
    </source>
</evidence>
<dbReference type="GO" id="GO:0051864">
    <property type="term" value="F:histone H3K36 demethylase activity"/>
    <property type="evidence" value="ECO:0000318"/>
    <property type="project" value="GO_Central"/>
</dbReference>
<keyword evidence="17" id="KW-1185">Reference proteome</keyword>
<dbReference type="GO" id="GO:0046872">
    <property type="term" value="F:metal ion binding"/>
    <property type="evidence" value="ECO:0007669"/>
    <property type="project" value="UniProtKB-KW"/>
</dbReference>
<dbReference type="PROSITE" id="PS51184">
    <property type="entry name" value="JMJC"/>
    <property type="match status" value="1"/>
</dbReference>
<keyword evidence="12" id="KW-0131">Cell cycle</keyword>
<evidence type="ECO:0000313" key="17">
    <source>
        <dbReference type="Proteomes" id="UP000001646"/>
    </source>
</evidence>
<dbReference type="GO" id="GO:0005634">
    <property type="term" value="C:nucleus"/>
    <property type="evidence" value="ECO:0000318"/>
    <property type="project" value="GO_Central"/>
</dbReference>
<proteinExistence type="predicted"/>
<keyword evidence="10" id="KW-0804">Transcription</keyword>
<keyword evidence="5" id="KW-0223">Dioxygenase</keyword>
<comment type="cofactor">
    <cofactor evidence="1">
        <name>Fe(2+)</name>
        <dbReference type="ChEBI" id="CHEBI:29033"/>
    </cofactor>
</comment>
<dbReference type="GO" id="GO:0000086">
    <property type="term" value="P:G2/M transition of mitotic cell cycle"/>
    <property type="evidence" value="ECO:0007669"/>
    <property type="project" value="Ensembl"/>
</dbReference>
<dbReference type="PANTHER" id="PTHR12461:SF106">
    <property type="entry name" value="BIFUNCTIONAL PEPTIDASE AND ARGINYL-HYDROXYLASE JMJD5"/>
    <property type="match status" value="1"/>
</dbReference>
<dbReference type="GO" id="GO:0045892">
    <property type="term" value="P:negative regulation of DNA-templated transcription"/>
    <property type="evidence" value="ECO:0000318"/>
    <property type="project" value="GO_Central"/>
</dbReference>
<organism evidence="16 17">
    <name type="scientific">Anolis carolinensis</name>
    <name type="common">Green anole</name>
    <name type="synonym">American chameleon</name>
    <dbReference type="NCBI Taxonomy" id="28377"/>
    <lineage>
        <taxon>Eukaryota</taxon>
        <taxon>Metazoa</taxon>
        <taxon>Chordata</taxon>
        <taxon>Craniata</taxon>
        <taxon>Vertebrata</taxon>
        <taxon>Euteleostomi</taxon>
        <taxon>Lepidosauria</taxon>
        <taxon>Squamata</taxon>
        <taxon>Bifurcata</taxon>
        <taxon>Unidentata</taxon>
        <taxon>Episquamata</taxon>
        <taxon>Toxicofera</taxon>
        <taxon>Iguania</taxon>
        <taxon>Dactyloidae</taxon>
        <taxon>Anolis</taxon>
    </lineage>
</organism>
<dbReference type="InterPro" id="IPR041667">
    <property type="entry name" value="Cupin_8"/>
</dbReference>
<gene>
    <name evidence="16" type="primary">KDM8</name>
</gene>
<dbReference type="GO" id="GO:0004175">
    <property type="term" value="F:endopeptidase activity"/>
    <property type="evidence" value="ECO:0007669"/>
    <property type="project" value="Ensembl"/>
</dbReference>
<protein>
    <recommendedName>
        <fullName evidence="13">JmjC domain-containing protein 5</fullName>
    </recommendedName>
</protein>
<dbReference type="GO" id="GO:0106157">
    <property type="term" value="F:peptidyl-arginine 3-dioxygenase activity"/>
    <property type="evidence" value="ECO:0000318"/>
    <property type="project" value="GO_Central"/>
</dbReference>
<dbReference type="GO" id="GO:0002039">
    <property type="term" value="F:p53 binding"/>
    <property type="evidence" value="ECO:0007669"/>
    <property type="project" value="Ensembl"/>
</dbReference>
<dbReference type="PANTHER" id="PTHR12461">
    <property type="entry name" value="HYPOXIA-INDUCIBLE FACTOR 1 ALPHA INHIBITOR-RELATED"/>
    <property type="match status" value="1"/>
</dbReference>
<reference evidence="16" key="1">
    <citation type="submission" date="2009-12" db="EMBL/GenBank/DDBJ databases">
        <title>The Genome Sequence of Anolis carolinensis (Green Anole Lizard).</title>
        <authorList>
            <consortium name="The Genome Sequencing Platform"/>
            <person name="Di Palma F."/>
            <person name="Alfoldi J."/>
            <person name="Heiman D."/>
            <person name="Young S."/>
            <person name="Grabherr M."/>
            <person name="Johnson J."/>
            <person name="Lander E.S."/>
            <person name="Lindblad-Toh K."/>
        </authorList>
    </citation>
    <scope>NUCLEOTIDE SEQUENCE [LARGE SCALE GENOMIC DNA]</scope>
    <source>
        <strain evidence="16">JBL SC #1</strain>
    </source>
</reference>
<evidence type="ECO:0000256" key="11">
    <source>
        <dbReference type="ARBA" id="ARBA00023242"/>
    </source>
</evidence>
<dbReference type="InterPro" id="IPR056520">
    <property type="entry name" value="ARM_KDM8_N"/>
</dbReference>
<reference evidence="16" key="2">
    <citation type="submission" date="2025-08" db="UniProtKB">
        <authorList>
            <consortium name="Ensembl"/>
        </authorList>
    </citation>
    <scope>IDENTIFICATION</scope>
</reference>
<dbReference type="GO" id="GO:0003682">
    <property type="term" value="F:chromatin binding"/>
    <property type="evidence" value="ECO:0000318"/>
    <property type="project" value="GO_Central"/>
</dbReference>
<keyword evidence="8" id="KW-0805">Transcription regulation</keyword>
<dbReference type="InParanoid" id="A0A803SN49"/>
<dbReference type="InterPro" id="IPR003347">
    <property type="entry name" value="JmjC_dom"/>
</dbReference>
<keyword evidence="7" id="KW-0408">Iron</keyword>
<evidence type="ECO:0000256" key="12">
    <source>
        <dbReference type="ARBA" id="ARBA00023306"/>
    </source>
</evidence>
<dbReference type="AlphaFoldDB" id="A0A803SN49"/>
<dbReference type="Pfam" id="PF24472">
    <property type="entry name" value="ARM_KDM8_N"/>
    <property type="match status" value="1"/>
</dbReference>
<dbReference type="GO" id="GO:0045893">
    <property type="term" value="P:positive regulation of DNA-templated transcription"/>
    <property type="evidence" value="ECO:0007669"/>
    <property type="project" value="Ensembl"/>
</dbReference>
<comment type="subcellular location">
    <subcellularLocation>
        <location evidence="2">Nucleus</location>
    </subcellularLocation>
</comment>
<evidence type="ECO:0000256" key="9">
    <source>
        <dbReference type="ARBA" id="ARBA00023108"/>
    </source>
</evidence>
<feature type="region of interest" description="Disordered" evidence="14">
    <location>
        <begin position="412"/>
        <end position="460"/>
    </location>
</feature>
<name>A0A803SN49_ANOCA</name>
<dbReference type="GO" id="GO:0004177">
    <property type="term" value="F:aminopeptidase activity"/>
    <property type="evidence" value="ECO:0007669"/>
    <property type="project" value="Ensembl"/>
</dbReference>
<keyword evidence="4" id="KW-0156">Chromatin regulator</keyword>
<keyword evidence="11" id="KW-0539">Nucleus</keyword>
<keyword evidence="6" id="KW-0560">Oxidoreductase</keyword>
<keyword evidence="9" id="KW-0090">Biological rhythms</keyword>
<evidence type="ECO:0000256" key="13">
    <source>
        <dbReference type="ARBA" id="ARBA00049800"/>
    </source>
</evidence>
<feature type="compositionally biased region" description="Basic and acidic residues" evidence="14">
    <location>
        <begin position="184"/>
        <end position="207"/>
    </location>
</feature>
<dbReference type="Proteomes" id="UP000001646">
    <property type="component" value="Unplaced"/>
</dbReference>
<evidence type="ECO:0000256" key="3">
    <source>
        <dbReference type="ARBA" id="ARBA00022723"/>
    </source>
</evidence>
<dbReference type="GO" id="GO:0031648">
    <property type="term" value="P:protein destabilization"/>
    <property type="evidence" value="ECO:0007669"/>
    <property type="project" value="Ensembl"/>
</dbReference>
<feature type="region of interest" description="Disordered" evidence="14">
    <location>
        <begin position="184"/>
        <end position="208"/>
    </location>
</feature>
<reference evidence="16" key="3">
    <citation type="submission" date="2025-09" db="UniProtKB">
        <authorList>
            <consortium name="Ensembl"/>
        </authorList>
    </citation>
    <scope>IDENTIFICATION</scope>
</reference>